<comment type="caution">
    <text evidence="3">The sequence shown here is derived from an EMBL/GenBank/DDBJ whole genome shotgun (WGS) entry which is preliminary data.</text>
</comment>
<reference evidence="3 4" key="1">
    <citation type="submission" date="2019-03" db="EMBL/GenBank/DDBJ databases">
        <title>Genomic Encyclopedia of Type Strains, Phase IV (KMG-IV): sequencing the most valuable type-strain genomes for metagenomic binning, comparative biology and taxonomic classification.</title>
        <authorList>
            <person name="Goeker M."/>
        </authorList>
    </citation>
    <scope>NUCLEOTIDE SEQUENCE [LARGE SCALE GENOMIC DNA]</scope>
    <source>
        <strain evidence="3 4">DSM 19377</strain>
    </source>
</reference>
<dbReference type="InterPro" id="IPR016843">
    <property type="entry name" value="S-AdoMet-dep_Ade-MeTrfase_prd"/>
</dbReference>
<dbReference type="GO" id="GO:0032259">
    <property type="term" value="P:methylation"/>
    <property type="evidence" value="ECO:0007669"/>
    <property type="project" value="UniProtKB-KW"/>
</dbReference>
<dbReference type="InterPro" id="IPR029063">
    <property type="entry name" value="SAM-dependent_MTases_sf"/>
</dbReference>
<dbReference type="Proteomes" id="UP000295416">
    <property type="component" value="Unassembled WGS sequence"/>
</dbReference>
<name>A0A4R2PAG5_9BACL</name>
<dbReference type="SUPFAM" id="SSF53335">
    <property type="entry name" value="S-adenosyl-L-methionine-dependent methyltransferases"/>
    <property type="match status" value="1"/>
</dbReference>
<feature type="domain" description="DNA methylase adenine-specific" evidence="1">
    <location>
        <begin position="93"/>
        <end position="299"/>
    </location>
</feature>
<keyword evidence="4" id="KW-1185">Reference proteome</keyword>
<dbReference type="RefSeq" id="WP_132742581.1">
    <property type="nucleotide sequence ID" value="NZ_SLXK01000001.1"/>
</dbReference>
<dbReference type="EMBL" id="SLXK01000001">
    <property type="protein sequence ID" value="TCP32060.1"/>
    <property type="molecule type" value="Genomic_DNA"/>
</dbReference>
<dbReference type="GO" id="GO:0008170">
    <property type="term" value="F:N-methyltransferase activity"/>
    <property type="evidence" value="ECO:0007669"/>
    <property type="project" value="InterPro"/>
</dbReference>
<dbReference type="InterPro" id="IPR003356">
    <property type="entry name" value="DNA_methylase_A-5"/>
</dbReference>
<dbReference type="CDD" id="cd02440">
    <property type="entry name" value="AdoMet_MTases"/>
    <property type="match status" value="1"/>
</dbReference>
<dbReference type="GO" id="GO:0003677">
    <property type="term" value="F:DNA binding"/>
    <property type="evidence" value="ECO:0007669"/>
    <property type="project" value="InterPro"/>
</dbReference>
<dbReference type="PANTHER" id="PTHR41313">
    <property type="entry name" value="ADENINE-SPECIFIC METHYLTRANSFERASE"/>
    <property type="match status" value="1"/>
</dbReference>
<gene>
    <name evidence="3" type="ORF">EV207_10132</name>
</gene>
<evidence type="ECO:0000313" key="3">
    <source>
        <dbReference type="EMBL" id="TCP32060.1"/>
    </source>
</evidence>
<sequence length="328" mass="37268">MNEPSIVQHLFDVLDQSASLIEESQSVTYLEALCMTAENIHQDRIVQKDLEKQLGPLYDTFFREGMTAEDVRRAYQLAVLKGMKTGTQLNHQMTPDSIVLFMGYLLSKLLPSDTFSMLDPAAGTCNLLTGMINQSQSETIEGYAVEVDDLLIKVAYNNANLQQRNIEFFHQDSLRPMLIDPVDITVCDVPVGYYPDKENASQFTLSNINGQIYSHFLMIEQGLKYTKEAGYLMYLVPNDLFSQDEGNKLHGFLKDQAVIIGLLQLPASMFKDQRHAKSIMIMQKKGPDVEPPKQALLAELPSFSNERALSEMMTRINDWFHSHWSKQK</sequence>
<keyword evidence="3" id="KW-0808">Transferase</keyword>
<dbReference type="PIRSF" id="PIRSF026567">
    <property type="entry name" value="Adenine_mtase_bact_prd"/>
    <property type="match status" value="1"/>
</dbReference>
<dbReference type="OrthoDB" id="9788159at2"/>
<dbReference type="Pfam" id="PF21106">
    <property type="entry name" value="YtxK_like"/>
    <property type="match status" value="1"/>
</dbReference>
<evidence type="ECO:0000259" key="2">
    <source>
        <dbReference type="Pfam" id="PF21106"/>
    </source>
</evidence>
<dbReference type="InterPro" id="IPR048375">
    <property type="entry name" value="YtxK-like_N"/>
</dbReference>
<evidence type="ECO:0000313" key="4">
    <source>
        <dbReference type="Proteomes" id="UP000295416"/>
    </source>
</evidence>
<organism evidence="3 4">
    <name type="scientific">Scopulibacillus darangshiensis</name>
    <dbReference type="NCBI Taxonomy" id="442528"/>
    <lineage>
        <taxon>Bacteria</taxon>
        <taxon>Bacillati</taxon>
        <taxon>Bacillota</taxon>
        <taxon>Bacilli</taxon>
        <taxon>Bacillales</taxon>
        <taxon>Sporolactobacillaceae</taxon>
        <taxon>Scopulibacillus</taxon>
    </lineage>
</organism>
<accession>A0A4R2PAG5</accession>
<dbReference type="Gene3D" id="3.40.50.150">
    <property type="entry name" value="Vaccinia Virus protein VP39"/>
    <property type="match status" value="1"/>
</dbReference>
<dbReference type="InterPro" id="IPR052933">
    <property type="entry name" value="DNA_Protect_Modify"/>
</dbReference>
<dbReference type="AlphaFoldDB" id="A0A4R2PAG5"/>
<dbReference type="Pfam" id="PF02384">
    <property type="entry name" value="N6_Mtase"/>
    <property type="match status" value="1"/>
</dbReference>
<feature type="domain" description="YtxK-like N-terminal helical" evidence="2">
    <location>
        <begin position="9"/>
        <end position="83"/>
    </location>
</feature>
<dbReference type="PANTHER" id="PTHR41313:SF1">
    <property type="entry name" value="DNA METHYLASE ADENINE-SPECIFIC DOMAIN-CONTAINING PROTEIN"/>
    <property type="match status" value="1"/>
</dbReference>
<protein>
    <submittedName>
        <fullName evidence="3">Site-specific DNA-methyltransferase (Adenine-specific)</fullName>
    </submittedName>
</protein>
<keyword evidence="3" id="KW-0489">Methyltransferase</keyword>
<evidence type="ECO:0000259" key="1">
    <source>
        <dbReference type="Pfam" id="PF02384"/>
    </source>
</evidence>
<proteinExistence type="predicted"/>
<dbReference type="Gene3D" id="1.10.150.470">
    <property type="match status" value="1"/>
</dbReference>